<dbReference type="OrthoDB" id="1924973at2"/>
<proteinExistence type="predicted"/>
<keyword evidence="2" id="KW-1185">Reference proteome</keyword>
<dbReference type="RefSeq" id="WP_119601465.1">
    <property type="nucleotide sequence ID" value="NZ_QXQA01000013.1"/>
</dbReference>
<dbReference type="AlphaFoldDB" id="A0A3A1UZT4"/>
<evidence type="ECO:0000313" key="1">
    <source>
        <dbReference type="EMBL" id="RIX50800.1"/>
    </source>
</evidence>
<reference evidence="1 2" key="1">
    <citation type="submission" date="2018-09" db="EMBL/GenBank/DDBJ databases">
        <title>Paenibacillus aracenensis nov. sp. isolated from a cave in southern Spain.</title>
        <authorList>
            <person name="Jurado V."/>
            <person name="Gutierrez-Patricio S."/>
            <person name="Gonzalez-Pimentel J.L."/>
            <person name="Miller A.Z."/>
            <person name="Laiz L."/>
            <person name="Saiz-Jimenez C."/>
        </authorList>
    </citation>
    <scope>NUCLEOTIDE SEQUENCE [LARGE SCALE GENOMIC DNA]</scope>
    <source>
        <strain evidence="1 2">DSM 22867</strain>
    </source>
</reference>
<dbReference type="InterPro" id="IPR025906">
    <property type="entry name" value="YjfB_motility"/>
</dbReference>
<dbReference type="Proteomes" id="UP000266482">
    <property type="component" value="Unassembled WGS sequence"/>
</dbReference>
<gene>
    <name evidence="1" type="ORF">D3P08_19065</name>
</gene>
<name>A0A3A1UZT4_9BACL</name>
<organism evidence="1 2">
    <name type="scientific">Paenibacillus nanensis</name>
    <dbReference type="NCBI Taxonomy" id="393251"/>
    <lineage>
        <taxon>Bacteria</taxon>
        <taxon>Bacillati</taxon>
        <taxon>Bacillota</taxon>
        <taxon>Bacilli</taxon>
        <taxon>Bacillales</taxon>
        <taxon>Paenibacillaceae</taxon>
        <taxon>Paenibacillus</taxon>
    </lineage>
</organism>
<dbReference type="EMBL" id="QXQA01000013">
    <property type="protein sequence ID" value="RIX50800.1"/>
    <property type="molecule type" value="Genomic_DNA"/>
</dbReference>
<evidence type="ECO:0000313" key="2">
    <source>
        <dbReference type="Proteomes" id="UP000266482"/>
    </source>
</evidence>
<dbReference type="Pfam" id="PF14070">
    <property type="entry name" value="YjfB_motility"/>
    <property type="match status" value="1"/>
</dbReference>
<sequence length="58" mass="6076">MDIAALSTSLSSASLSQAVSIRVLSMAKGQAEQQGQSLVQMMNASLDPNLGKNLDIRV</sequence>
<accession>A0A3A1UZT4</accession>
<comment type="caution">
    <text evidence="1">The sequence shown here is derived from an EMBL/GenBank/DDBJ whole genome shotgun (WGS) entry which is preliminary data.</text>
</comment>
<protein>
    <submittedName>
        <fullName evidence="1">Putative motility protein</fullName>
    </submittedName>
</protein>